<dbReference type="Proteomes" id="UP000825935">
    <property type="component" value="Chromosome 33"/>
</dbReference>
<dbReference type="InterPro" id="IPR011992">
    <property type="entry name" value="EF-hand-dom_pair"/>
</dbReference>
<dbReference type="Pfam" id="PF13181">
    <property type="entry name" value="TPR_8"/>
    <property type="match status" value="1"/>
</dbReference>
<dbReference type="EMBL" id="CM035438">
    <property type="protein sequence ID" value="KAH7286125.1"/>
    <property type="molecule type" value="Genomic_DNA"/>
</dbReference>
<dbReference type="SUPFAM" id="SSF47473">
    <property type="entry name" value="EF-hand"/>
    <property type="match status" value="1"/>
</dbReference>
<protein>
    <recommendedName>
        <fullName evidence="4">EF-hand domain-containing protein</fullName>
    </recommendedName>
</protein>
<dbReference type="PROSITE" id="PS00018">
    <property type="entry name" value="EF_HAND_1"/>
    <property type="match status" value="1"/>
</dbReference>
<dbReference type="Pfam" id="PF13432">
    <property type="entry name" value="TPR_16"/>
    <property type="match status" value="1"/>
</dbReference>
<dbReference type="GO" id="GO:0005886">
    <property type="term" value="C:plasma membrane"/>
    <property type="evidence" value="ECO:0007669"/>
    <property type="project" value="TreeGrafter"/>
</dbReference>
<dbReference type="PROSITE" id="PS50222">
    <property type="entry name" value="EF_HAND_2"/>
    <property type="match status" value="1"/>
</dbReference>
<feature type="compositionally biased region" description="Polar residues" evidence="3">
    <location>
        <begin position="505"/>
        <end position="522"/>
    </location>
</feature>
<evidence type="ECO:0000313" key="6">
    <source>
        <dbReference type="Proteomes" id="UP000825935"/>
    </source>
</evidence>
<evidence type="ECO:0000256" key="2">
    <source>
        <dbReference type="PROSITE-ProRule" id="PRU00339"/>
    </source>
</evidence>
<dbReference type="AlphaFoldDB" id="A0A8T2QRM4"/>
<dbReference type="Gene3D" id="1.25.40.10">
    <property type="entry name" value="Tetratricopeptide repeat domain"/>
    <property type="match status" value="1"/>
</dbReference>
<accession>A0A8T2QRM4</accession>
<organism evidence="5 6">
    <name type="scientific">Ceratopteris richardii</name>
    <name type="common">Triangle waterfern</name>
    <dbReference type="NCBI Taxonomy" id="49495"/>
    <lineage>
        <taxon>Eukaryota</taxon>
        <taxon>Viridiplantae</taxon>
        <taxon>Streptophyta</taxon>
        <taxon>Embryophyta</taxon>
        <taxon>Tracheophyta</taxon>
        <taxon>Polypodiopsida</taxon>
        <taxon>Polypodiidae</taxon>
        <taxon>Polypodiales</taxon>
        <taxon>Pteridineae</taxon>
        <taxon>Pteridaceae</taxon>
        <taxon>Parkerioideae</taxon>
        <taxon>Ceratopteris</taxon>
    </lineage>
</organism>
<dbReference type="Gene3D" id="1.10.238.10">
    <property type="entry name" value="EF-hand"/>
    <property type="match status" value="2"/>
</dbReference>
<proteinExistence type="predicted"/>
<dbReference type="PROSITE" id="PS50293">
    <property type="entry name" value="TPR_REGION"/>
    <property type="match status" value="2"/>
</dbReference>
<sequence>MDAGEGGNVRVQKVRKIFQRFDANGDGRLNRQEMAALVIAVNPRVKFSEEQIGAILDEVFRTYSDYIQGDGGLSFEGLLRTYDDGAGDVDRDFDALRLRLDDSDTAATNPASSSITDERERTDTVPLSRRKQNAPPWALSPNNGIVYDNTWRLVEDLQIIIRRLETKYAAKRKDNGLGGATDASSELAWSRDFGLGGGSIGSDGEIARRIWEELGQDYVTFRRELGEIQAKADRSSTPDEVFDAYMGIGRTLFDHALYVEALSCFKKASDKKPTDPRPHFRLGNTLYVLGQYPEARDCFISALDSAGMSQNRYDFLLPYIHVNLGVALEADGMLLNASEHYKEAAIRDPKNFKALKLLGGALYGVGEYRAAEKALMEAIFLKNDYADAHCDLGSTLHAMGDDERAIHEFQKAIDIKPDHVDALYNLGGLFRDIGRFQRAAEMYSRVLTQQPGHWRAQLNRAVALLGAGENEEARKAFKEALKLTNRIELYDALRQLKRLERKKSVSTNVGEKSTPALQNSGSHAEEEGSLVIEATRFRQVSGKTTPRQWLTHALDIRHFQRHTRLYRCSVTNVKREFSERQLPLLSSGDGATGKFIRKEELEKIMRRLLFYVKPETFQGAVKAINGRILCVLDSAVSGRVDVGMFLATIAPICAGSQDTRKRVAFDALVWRAPKEVGAISKGDALQYFRCLRAVYLPSQGGSASLEVHPNDADVSVSFSEFVEMFDDNDWGFGLLNILLKLESSDRARHGRKTCVVCSRPITGLWFREVSLHFNLCSDCYSEGKVPASVKQSFYYFKEYRSRAAAFKDKLRFLSSRPPTKDV</sequence>
<feature type="repeat" description="TPR" evidence="2">
    <location>
        <begin position="420"/>
        <end position="453"/>
    </location>
</feature>
<dbReference type="SMART" id="SM00054">
    <property type="entry name" value="EFh"/>
    <property type="match status" value="1"/>
</dbReference>
<dbReference type="PANTHER" id="PTHR45081">
    <property type="entry name" value="EF HAND FAMILY PROTEIN, PUTATIVE, EXPRESSED-RELATED"/>
    <property type="match status" value="1"/>
</dbReference>
<evidence type="ECO:0000256" key="3">
    <source>
        <dbReference type="SAM" id="MobiDB-lite"/>
    </source>
</evidence>
<dbReference type="InterPro" id="IPR018247">
    <property type="entry name" value="EF_Hand_1_Ca_BS"/>
</dbReference>
<dbReference type="FunFam" id="1.10.238.10:FF:000173">
    <property type="entry name" value="uncharacterized TPR repeat-containing protein At1g05150-like"/>
    <property type="match status" value="1"/>
</dbReference>
<keyword evidence="2" id="KW-0802">TPR repeat</keyword>
<feature type="domain" description="EF-hand" evidence="4">
    <location>
        <begin position="9"/>
        <end position="44"/>
    </location>
</feature>
<dbReference type="InterPro" id="IPR011990">
    <property type="entry name" value="TPR-like_helical_dom_sf"/>
</dbReference>
<feature type="region of interest" description="Disordered" evidence="3">
    <location>
        <begin position="504"/>
        <end position="526"/>
    </location>
</feature>
<dbReference type="InterPro" id="IPR019734">
    <property type="entry name" value="TPR_rpt"/>
</dbReference>
<dbReference type="SUPFAM" id="SSF48452">
    <property type="entry name" value="TPR-like"/>
    <property type="match status" value="1"/>
</dbReference>
<dbReference type="OrthoDB" id="9991317at2759"/>
<keyword evidence="6" id="KW-1185">Reference proteome</keyword>
<comment type="caution">
    <text evidence="5">The sequence shown here is derived from an EMBL/GenBank/DDBJ whole genome shotgun (WGS) entry which is preliminary data.</text>
</comment>
<evidence type="ECO:0000256" key="1">
    <source>
        <dbReference type="ARBA" id="ARBA00022837"/>
    </source>
</evidence>
<reference evidence="5" key="1">
    <citation type="submission" date="2021-08" db="EMBL/GenBank/DDBJ databases">
        <title>WGS assembly of Ceratopteris richardii.</title>
        <authorList>
            <person name="Marchant D.B."/>
            <person name="Chen G."/>
            <person name="Jenkins J."/>
            <person name="Shu S."/>
            <person name="Leebens-Mack J."/>
            <person name="Grimwood J."/>
            <person name="Schmutz J."/>
            <person name="Soltis P."/>
            <person name="Soltis D."/>
            <person name="Chen Z.-H."/>
        </authorList>
    </citation>
    <scope>NUCLEOTIDE SEQUENCE</scope>
    <source>
        <strain evidence="5">Whitten #5841</strain>
        <tissue evidence="5">Leaf</tissue>
    </source>
</reference>
<name>A0A8T2QRM4_CERRI</name>
<dbReference type="PROSITE" id="PS50005">
    <property type="entry name" value="TPR"/>
    <property type="match status" value="3"/>
</dbReference>
<dbReference type="InterPro" id="IPR002048">
    <property type="entry name" value="EF_hand_dom"/>
</dbReference>
<feature type="repeat" description="TPR" evidence="2">
    <location>
        <begin position="242"/>
        <end position="275"/>
    </location>
</feature>
<dbReference type="CDD" id="cd00051">
    <property type="entry name" value="EFh"/>
    <property type="match status" value="1"/>
</dbReference>
<dbReference type="GO" id="GO:0005509">
    <property type="term" value="F:calcium ion binding"/>
    <property type="evidence" value="ECO:0007669"/>
    <property type="project" value="InterPro"/>
</dbReference>
<gene>
    <name evidence="5" type="ORF">KP509_33G059500</name>
</gene>
<dbReference type="SMART" id="SM00028">
    <property type="entry name" value="TPR"/>
    <property type="match status" value="7"/>
</dbReference>
<evidence type="ECO:0000313" key="5">
    <source>
        <dbReference type="EMBL" id="KAH7286125.1"/>
    </source>
</evidence>
<dbReference type="PANTHER" id="PTHR45081:SF1">
    <property type="entry name" value="EF HAND FAMILY PROTEIN, PUTATIVE, EXPRESSED-RELATED"/>
    <property type="match status" value="1"/>
</dbReference>
<feature type="repeat" description="TPR" evidence="2">
    <location>
        <begin position="386"/>
        <end position="419"/>
    </location>
</feature>
<evidence type="ECO:0000259" key="4">
    <source>
        <dbReference type="PROSITE" id="PS50222"/>
    </source>
</evidence>
<keyword evidence="1" id="KW-0106">Calcium</keyword>
<dbReference type="OMA" id="SEKRVFW"/>
<feature type="region of interest" description="Disordered" evidence="3">
    <location>
        <begin position="104"/>
        <end position="134"/>
    </location>
</feature>